<dbReference type="EMBL" id="CM007903">
    <property type="protein sequence ID" value="OTF96765.1"/>
    <property type="molecule type" value="Genomic_DNA"/>
</dbReference>
<dbReference type="Proteomes" id="UP000215914">
    <property type="component" value="Chromosome 14"/>
</dbReference>
<dbReference type="Gramene" id="mRNA:HanXRQr2_Chr08g0356971">
    <property type="protein sequence ID" value="CDS:HanXRQr2_Chr08g0356971.1"/>
    <property type="gene ID" value="HanXRQr2_Chr08g0356971"/>
</dbReference>
<reference evidence="1" key="3">
    <citation type="submission" date="2020-06" db="EMBL/GenBank/DDBJ databases">
        <title>Helianthus annuus Genome sequencing and assembly Release 2.</title>
        <authorList>
            <person name="Gouzy J."/>
            <person name="Langlade N."/>
            <person name="Munos S."/>
        </authorList>
    </citation>
    <scope>NUCLEOTIDE SEQUENCE</scope>
    <source>
        <tissue evidence="1">Leaves</tissue>
    </source>
</reference>
<reference evidence="1 3" key="1">
    <citation type="journal article" date="2017" name="Nature">
        <title>The sunflower genome provides insights into oil metabolism, flowering and Asterid evolution.</title>
        <authorList>
            <person name="Badouin H."/>
            <person name="Gouzy J."/>
            <person name="Grassa C.J."/>
            <person name="Murat F."/>
            <person name="Staton S.E."/>
            <person name="Cottret L."/>
            <person name="Lelandais-Briere C."/>
            <person name="Owens G.L."/>
            <person name="Carrere S."/>
            <person name="Mayjonade B."/>
            <person name="Legrand L."/>
            <person name="Gill N."/>
            <person name="Kane N.C."/>
            <person name="Bowers J.E."/>
            <person name="Hubner S."/>
            <person name="Bellec A."/>
            <person name="Berard A."/>
            <person name="Berges H."/>
            <person name="Blanchet N."/>
            <person name="Boniface M.C."/>
            <person name="Brunel D."/>
            <person name="Catrice O."/>
            <person name="Chaidir N."/>
            <person name="Claudel C."/>
            <person name="Donnadieu C."/>
            <person name="Faraut T."/>
            <person name="Fievet G."/>
            <person name="Helmstetter N."/>
            <person name="King M."/>
            <person name="Knapp S.J."/>
            <person name="Lai Z."/>
            <person name="Le Paslier M.C."/>
            <person name="Lippi Y."/>
            <person name="Lorenzon L."/>
            <person name="Mandel J.R."/>
            <person name="Marage G."/>
            <person name="Marchand G."/>
            <person name="Marquand E."/>
            <person name="Bret-Mestries E."/>
            <person name="Morien E."/>
            <person name="Nambeesan S."/>
            <person name="Nguyen T."/>
            <person name="Pegot-Espagnet P."/>
            <person name="Pouilly N."/>
            <person name="Raftis F."/>
            <person name="Sallet E."/>
            <person name="Schiex T."/>
            <person name="Thomas J."/>
            <person name="Vandecasteele C."/>
            <person name="Vares D."/>
            <person name="Vear F."/>
            <person name="Vautrin S."/>
            <person name="Crespi M."/>
            <person name="Mangin B."/>
            <person name="Burke J.M."/>
            <person name="Salse J."/>
            <person name="Munos S."/>
            <person name="Vincourt P."/>
            <person name="Rieseberg L.H."/>
            <person name="Langlade N.B."/>
        </authorList>
    </citation>
    <scope>NUCLEOTIDE SEQUENCE [LARGE SCALE GENOMIC DNA]</scope>
    <source>
        <strain evidence="3">cv. SF193</strain>
        <tissue evidence="1">Leaves</tissue>
    </source>
</reference>
<dbReference type="AlphaFoldDB" id="A0A251SER8"/>
<evidence type="ECO:0000313" key="2">
    <source>
        <dbReference type="EMBL" id="OTF96765.1"/>
    </source>
</evidence>
<keyword evidence="3" id="KW-1185">Reference proteome</keyword>
<dbReference type="InParanoid" id="A0A251SER8"/>
<reference evidence="2" key="2">
    <citation type="submission" date="2017-02" db="EMBL/GenBank/DDBJ databases">
        <title>Sunflower complete genome.</title>
        <authorList>
            <person name="Langlade N."/>
            <person name="Munos S."/>
        </authorList>
    </citation>
    <scope>NUCLEOTIDE SEQUENCE [LARGE SCALE GENOMIC DNA]</scope>
    <source>
        <tissue evidence="2">Leaves</tissue>
    </source>
</reference>
<name>A0A251SER8_HELAN</name>
<proteinExistence type="predicted"/>
<protein>
    <submittedName>
        <fullName evidence="2">Uncharacterized protein</fullName>
    </submittedName>
</protein>
<organism evidence="2 3">
    <name type="scientific">Helianthus annuus</name>
    <name type="common">Common sunflower</name>
    <dbReference type="NCBI Taxonomy" id="4232"/>
    <lineage>
        <taxon>Eukaryota</taxon>
        <taxon>Viridiplantae</taxon>
        <taxon>Streptophyta</taxon>
        <taxon>Embryophyta</taxon>
        <taxon>Tracheophyta</taxon>
        <taxon>Spermatophyta</taxon>
        <taxon>Magnoliopsida</taxon>
        <taxon>eudicotyledons</taxon>
        <taxon>Gunneridae</taxon>
        <taxon>Pentapetalae</taxon>
        <taxon>asterids</taxon>
        <taxon>campanulids</taxon>
        <taxon>Asterales</taxon>
        <taxon>Asteraceae</taxon>
        <taxon>Asteroideae</taxon>
        <taxon>Heliantheae alliance</taxon>
        <taxon>Heliantheae</taxon>
        <taxon>Helianthus</taxon>
    </lineage>
</organism>
<gene>
    <name evidence="2" type="ORF">HannXRQ_Chr14g0426901</name>
    <name evidence="1" type="ORF">HanXRQr2_Chr08g0356971</name>
</gene>
<dbReference type="EMBL" id="MNCJ02000323">
    <property type="protein sequence ID" value="KAF5796873.1"/>
    <property type="molecule type" value="Genomic_DNA"/>
</dbReference>
<accession>A0A251SER8</accession>
<evidence type="ECO:0000313" key="1">
    <source>
        <dbReference type="EMBL" id="KAF5796873.1"/>
    </source>
</evidence>
<evidence type="ECO:0000313" key="3">
    <source>
        <dbReference type="Proteomes" id="UP000215914"/>
    </source>
</evidence>
<sequence length="89" mass="10518">MFFATWVRSLNRCPTIIHIHSLPHSLSNHLLPLSKISLIQLVFCRCFSHMLLHFHKPIATICKSSSNYNLHPNFYPEHHQFDYHRLLAV</sequence>